<protein>
    <recommendedName>
        <fullName evidence="4">Oxidation resistance protein 1</fullName>
    </recommendedName>
</protein>
<dbReference type="PANTHER" id="PTHR23354">
    <property type="entry name" value="NUCLEOLAR PROTEIN 7/ESTROGEN RECEPTOR COACTIVATOR-RELATED"/>
    <property type="match status" value="1"/>
</dbReference>
<evidence type="ECO:0000256" key="4">
    <source>
        <dbReference type="ARBA" id="ARBA00040604"/>
    </source>
</evidence>
<sequence>MLSFLSSVLDAELAPPPSSAASSAASKAFTALLLQERYRVSNLALEAMRPLPELASQASQVSPAAAAPPEPPGAGDAMSLCCDSLYAAMLPLKCKACKAAALAEPAGSPPAPAPSPEELRSFEAFADSLEGLLLHGLGFPSAPLFTRTAVDGCCRAFVELAALLAGFEPDGAPAGCPSREFASEAAREQRRAEVKSRARSRAPDFQAERQADLLRGCLLSLRALPWFSAPPPPPPALLARALARLLLARPGALHAYSCLLLAPANARLLSSRYAPWSLFRTPRASPPDPALANARAILHRASELHAVSLDVSSAAAARKLAARAPLAVVAAPVRLVSLVFGPLLFGPAPRSRASSSDSAESEEMSHAVACGEILSAILNDPSNTLAGLREAVATAERETTAAMEDLDDLVLRASRPLNVRRTFDEADELGWVEGGDAEDGAAHVRLVAGLSDRLAGLGWEAEQMPSLDGATELVLLSLLRFSADYGAQAREVFGNFKDTNPSLIQVGTQVVSIAVGLAGLTSLIGDTGAATPGSAPSHFALLTSSTSESAVDVMVQLCCIGWLVLHGQFDLGIAGVRQGLGAALAGSPGNVDACWAGYVEWKSGVLVREQERAQLERKGVTPVKEREEAVEEGEGEFVTGAEEPAPPAPTPPPPPAPTPPAPAASINFVQNSKILTADTLAALRASLPSSASRRQPLKLFDLSLQPGQTGTVSDLFTSTSSAASVLLIMRDEEDCVFGAFADEGLGDRGDSVFGGSGTFLFEVQRQNNNKVVVHGGGGGRCVSNSEFVGFGDDGAGGFGLYVDQDLSMGSSAACATFGNAKSIASSADFLILGLEAFQFV</sequence>
<evidence type="ECO:0000256" key="5">
    <source>
        <dbReference type="SAM" id="MobiDB-lite"/>
    </source>
</evidence>
<evidence type="ECO:0000256" key="3">
    <source>
        <dbReference type="ARBA" id="ARBA00023128"/>
    </source>
</evidence>
<feature type="region of interest" description="Disordered" evidence="5">
    <location>
        <begin position="617"/>
        <end position="663"/>
    </location>
</feature>
<feature type="domain" description="TLDc" evidence="6">
    <location>
        <begin position="673"/>
        <end position="840"/>
    </location>
</feature>
<organism evidence="7 8">
    <name type="scientific">Tetraparma gracilis</name>
    <dbReference type="NCBI Taxonomy" id="2962635"/>
    <lineage>
        <taxon>Eukaryota</taxon>
        <taxon>Sar</taxon>
        <taxon>Stramenopiles</taxon>
        <taxon>Ochrophyta</taxon>
        <taxon>Bolidophyceae</taxon>
        <taxon>Parmales</taxon>
        <taxon>Triparmaceae</taxon>
        <taxon>Tetraparma</taxon>
    </lineage>
</organism>
<gene>
    <name evidence="7" type="ORF">TeGR_g2876</name>
</gene>
<evidence type="ECO:0000256" key="1">
    <source>
        <dbReference type="ARBA" id="ARBA00004173"/>
    </source>
</evidence>
<keyword evidence="3" id="KW-0496">Mitochondrion</keyword>
<reference evidence="7 8" key="1">
    <citation type="journal article" date="2023" name="Commun. Biol.">
        <title>Genome analysis of Parmales, the sister group of diatoms, reveals the evolutionary specialization of diatoms from phago-mixotrophs to photoautotrophs.</title>
        <authorList>
            <person name="Ban H."/>
            <person name="Sato S."/>
            <person name="Yoshikawa S."/>
            <person name="Yamada K."/>
            <person name="Nakamura Y."/>
            <person name="Ichinomiya M."/>
            <person name="Sato N."/>
            <person name="Blanc-Mathieu R."/>
            <person name="Endo H."/>
            <person name="Kuwata A."/>
            <person name="Ogata H."/>
        </authorList>
    </citation>
    <scope>NUCLEOTIDE SEQUENCE [LARGE SCALE GENOMIC DNA]</scope>
</reference>
<dbReference type="PROSITE" id="PS51886">
    <property type="entry name" value="TLDC"/>
    <property type="match status" value="1"/>
</dbReference>
<evidence type="ECO:0000256" key="2">
    <source>
        <dbReference type="ARBA" id="ARBA00009540"/>
    </source>
</evidence>
<keyword evidence="8" id="KW-1185">Reference proteome</keyword>
<evidence type="ECO:0000313" key="8">
    <source>
        <dbReference type="Proteomes" id="UP001165060"/>
    </source>
</evidence>
<comment type="similarity">
    <text evidence="2">Belongs to the OXR1 family.</text>
</comment>
<feature type="compositionally biased region" description="Pro residues" evidence="5">
    <location>
        <begin position="644"/>
        <end position="662"/>
    </location>
</feature>
<comment type="caution">
    <text evidence="7">The sequence shown here is derived from an EMBL/GenBank/DDBJ whole genome shotgun (WGS) entry which is preliminary data.</text>
</comment>
<dbReference type="PANTHER" id="PTHR23354:SF62">
    <property type="entry name" value="MUSTARD, ISOFORM V"/>
    <property type="match status" value="1"/>
</dbReference>
<evidence type="ECO:0000259" key="6">
    <source>
        <dbReference type="PROSITE" id="PS51886"/>
    </source>
</evidence>
<proteinExistence type="inferred from homology"/>
<dbReference type="InterPro" id="IPR006571">
    <property type="entry name" value="TLDc_dom"/>
</dbReference>
<dbReference type="EMBL" id="BRYB01001412">
    <property type="protein sequence ID" value="GMI25221.1"/>
    <property type="molecule type" value="Genomic_DNA"/>
</dbReference>
<dbReference type="SMART" id="SM00584">
    <property type="entry name" value="TLDc"/>
    <property type="match status" value="1"/>
</dbReference>
<comment type="subcellular location">
    <subcellularLocation>
        <location evidence="1">Mitochondrion</location>
    </subcellularLocation>
</comment>
<dbReference type="Pfam" id="PF07534">
    <property type="entry name" value="TLD"/>
    <property type="match status" value="1"/>
</dbReference>
<accession>A0ABQ6MFC2</accession>
<name>A0ABQ6MFC2_9STRA</name>
<dbReference type="Proteomes" id="UP001165060">
    <property type="component" value="Unassembled WGS sequence"/>
</dbReference>
<evidence type="ECO:0000313" key="7">
    <source>
        <dbReference type="EMBL" id="GMI25221.1"/>
    </source>
</evidence>
<feature type="compositionally biased region" description="Basic and acidic residues" evidence="5">
    <location>
        <begin position="617"/>
        <end position="627"/>
    </location>
</feature>